<dbReference type="SMART" id="SM00343">
    <property type="entry name" value="ZnF_C2HC"/>
    <property type="match status" value="1"/>
</dbReference>
<gene>
    <name evidence="4" type="ORF">Tco_0627803</name>
</gene>
<accession>A0ABQ4WNG6</accession>
<evidence type="ECO:0000256" key="2">
    <source>
        <dbReference type="SAM" id="MobiDB-lite"/>
    </source>
</evidence>
<dbReference type="SUPFAM" id="SSF57756">
    <property type="entry name" value="Retrovirus zinc finger-like domains"/>
    <property type="match status" value="1"/>
</dbReference>
<feature type="compositionally biased region" description="Polar residues" evidence="2">
    <location>
        <begin position="928"/>
        <end position="944"/>
    </location>
</feature>
<dbReference type="InterPro" id="IPR001878">
    <property type="entry name" value="Znf_CCHC"/>
</dbReference>
<feature type="region of interest" description="Disordered" evidence="2">
    <location>
        <begin position="1"/>
        <end position="25"/>
    </location>
</feature>
<evidence type="ECO:0000313" key="4">
    <source>
        <dbReference type="EMBL" id="GJS54441.1"/>
    </source>
</evidence>
<dbReference type="Gene3D" id="4.10.60.10">
    <property type="entry name" value="Zinc finger, CCHC-type"/>
    <property type="match status" value="1"/>
</dbReference>
<dbReference type="PROSITE" id="PS50158">
    <property type="entry name" value="ZF_CCHC"/>
    <property type="match status" value="1"/>
</dbReference>
<feature type="compositionally biased region" description="Basic and acidic residues" evidence="2">
    <location>
        <begin position="945"/>
        <end position="959"/>
    </location>
</feature>
<dbReference type="PANTHER" id="PTHR11439:SF509">
    <property type="entry name" value="RNA-DIRECTED DNA POLYMERASE"/>
    <property type="match status" value="1"/>
</dbReference>
<evidence type="ECO:0000259" key="3">
    <source>
        <dbReference type="PROSITE" id="PS50158"/>
    </source>
</evidence>
<evidence type="ECO:0000313" key="5">
    <source>
        <dbReference type="Proteomes" id="UP001151760"/>
    </source>
</evidence>
<dbReference type="EMBL" id="BQNB010008798">
    <property type="protein sequence ID" value="GJS54441.1"/>
    <property type="molecule type" value="Genomic_DNA"/>
</dbReference>
<protein>
    <submittedName>
        <fullName evidence="4">Ribonuclease H-like domain-containing protein</fullName>
    </submittedName>
</protein>
<dbReference type="PANTHER" id="PTHR11439">
    <property type="entry name" value="GAG-POL-RELATED RETROTRANSPOSON"/>
    <property type="match status" value="1"/>
</dbReference>
<feature type="region of interest" description="Disordered" evidence="2">
    <location>
        <begin position="921"/>
        <end position="978"/>
    </location>
</feature>
<reference evidence="4" key="1">
    <citation type="journal article" date="2022" name="Int. J. Mol. Sci.">
        <title>Draft Genome of Tanacetum Coccineum: Genomic Comparison of Closely Related Tanacetum-Family Plants.</title>
        <authorList>
            <person name="Yamashiro T."/>
            <person name="Shiraishi A."/>
            <person name="Nakayama K."/>
            <person name="Satake H."/>
        </authorList>
    </citation>
    <scope>NUCLEOTIDE SEQUENCE</scope>
</reference>
<keyword evidence="1" id="KW-0863">Zinc-finger</keyword>
<organism evidence="4 5">
    <name type="scientific">Tanacetum coccineum</name>
    <dbReference type="NCBI Taxonomy" id="301880"/>
    <lineage>
        <taxon>Eukaryota</taxon>
        <taxon>Viridiplantae</taxon>
        <taxon>Streptophyta</taxon>
        <taxon>Embryophyta</taxon>
        <taxon>Tracheophyta</taxon>
        <taxon>Spermatophyta</taxon>
        <taxon>Magnoliopsida</taxon>
        <taxon>eudicotyledons</taxon>
        <taxon>Gunneridae</taxon>
        <taxon>Pentapetalae</taxon>
        <taxon>asterids</taxon>
        <taxon>campanulids</taxon>
        <taxon>Asterales</taxon>
        <taxon>Asteraceae</taxon>
        <taxon>Asteroideae</taxon>
        <taxon>Anthemideae</taxon>
        <taxon>Anthemidinae</taxon>
        <taxon>Tanacetum</taxon>
    </lineage>
</organism>
<name>A0ABQ4WNG6_9ASTR</name>
<dbReference type="CDD" id="cd09272">
    <property type="entry name" value="RNase_HI_RT_Ty1"/>
    <property type="match status" value="1"/>
</dbReference>
<feature type="compositionally biased region" description="Acidic residues" evidence="2">
    <location>
        <begin position="960"/>
        <end position="969"/>
    </location>
</feature>
<evidence type="ECO:0000256" key="1">
    <source>
        <dbReference type="PROSITE-ProRule" id="PRU00047"/>
    </source>
</evidence>
<reference evidence="4" key="2">
    <citation type="submission" date="2022-01" db="EMBL/GenBank/DDBJ databases">
        <authorList>
            <person name="Yamashiro T."/>
            <person name="Shiraishi A."/>
            <person name="Satake H."/>
            <person name="Nakayama K."/>
        </authorList>
    </citation>
    <scope>NUCLEOTIDE SEQUENCE</scope>
</reference>
<feature type="region of interest" description="Disordered" evidence="2">
    <location>
        <begin position="346"/>
        <end position="382"/>
    </location>
</feature>
<sequence>MRWPKSSQCSNRRSMSCGNQKSSSSFQSRCCIYGRDLQDDVKARSLLLMALPNEHQLTFNQYVDAQSMFIAIKARFGGNDATKKTQKALLKQHLPSEWDTHVVVWMNKPDFETMGLDDLYNNFKIVEQKVKRTVAANNDDKNLAFLTTSSPSSTNTINTVNTGVSTGNTKILSNFHDDDLEEMDLKWNMALLSMRARKFYQRTGRKIIIDGSSTAGYDKSKVECFNCHKMGHFARECRAPRSKDNRNWNQGSSSKLISEYDDLIVKLDDTGFKAATYKRGLSILEAQVVKYKESEVLFSEEIALLKRSVGHKEYLMGLVKTELEKVKEEKEGENTAAPIIEDWVSDDEEEDEEEVEPIPKVEKKTATPTATKKKSVKPEKPIRRSSSFDHIQYSCPNIPTYGSKEPDLFSTARSVNTFRPYNTAHPKSIVPCARPKTHFQIQAQSNVQRPFLQSTSINKKSNSQLNDKGFVDSGCSRHMSGNIAHLLDFKDFNGGYVTFGGGANGGRITRKDIQGVSESSKSSQQDQDCIVMPIWKDASYFDDASLKSVDDAQIQDQDGTHDDCSLQNNGTADQQVNTVSLDVNTGSREFLPSSYKKFTKISIDLVIGDVQSSVQTRRSNKERKASLSVKINYVHEILRSSNTKMWMSASTPTDLEKACASRTDIMFAVCACASDYAGATLDRKSTTGGCQFLGNRLISWQCKKQTVVATSTTEAEYVVAASCCGQVLWIQNQCLIMGTISMNTVILHDNTSTIFVLEVLVVNTNTNGHQFPMLIDTELGASSKQTTMVKDFSNPVIVDSLLKNFIWSSMQHVFTWNHWLVQSKRLLAMASPKETAIAFILTLHDHIPLITQVITLLASLDFCDKHNMVAFLEKSTGSAGFHQIIDFITRSHICYALTKKPEAIASTEDASVLSVCQAGTQPAEGEKNTNQATISYPPKSSSQTEGEHIKKAKKDMSSKDDEEGSDSESNDIVNLTGSKVESSRKKELKKFDFVTKDGDHIHLIEEQIKAQNKIEESTKAEAAKHEVEVRKEEQVNLLGPDVVSKYYKAKLQYDNYCEKMLNKRAKSRIINYDVLTRKGPITLKVYREDGTSEVIPNFKASDLHLANKRLKSSVQYEDYPARIVLKEPVLGIIMFNSYHRKDCATIKDFRDFPNEMLRTIQEIFFILHQSPGRNDHARTFSALLLTKVDKRNLNPHKQMRPIEKLR</sequence>
<keyword evidence="1" id="KW-0479">Metal-binding</keyword>
<keyword evidence="5" id="KW-1185">Reference proteome</keyword>
<proteinExistence type="predicted"/>
<dbReference type="Proteomes" id="UP001151760">
    <property type="component" value="Unassembled WGS sequence"/>
</dbReference>
<comment type="caution">
    <text evidence="4">The sequence shown here is derived from an EMBL/GenBank/DDBJ whole genome shotgun (WGS) entry which is preliminary data.</text>
</comment>
<feature type="compositionally biased region" description="Acidic residues" evidence="2">
    <location>
        <begin position="346"/>
        <end position="356"/>
    </location>
</feature>
<feature type="domain" description="CCHC-type" evidence="3">
    <location>
        <begin position="224"/>
        <end position="238"/>
    </location>
</feature>
<keyword evidence="1" id="KW-0862">Zinc</keyword>
<dbReference type="InterPro" id="IPR036875">
    <property type="entry name" value="Znf_CCHC_sf"/>
</dbReference>